<name>A0A382AFV5_9ZZZZ</name>
<evidence type="ECO:0000313" key="1">
    <source>
        <dbReference type="EMBL" id="SVB00388.1"/>
    </source>
</evidence>
<organism evidence="1">
    <name type="scientific">marine metagenome</name>
    <dbReference type="NCBI Taxonomy" id="408172"/>
    <lineage>
        <taxon>unclassified sequences</taxon>
        <taxon>metagenomes</taxon>
        <taxon>ecological metagenomes</taxon>
    </lineage>
</organism>
<dbReference type="AlphaFoldDB" id="A0A382AFV5"/>
<proteinExistence type="predicted"/>
<dbReference type="Gene3D" id="1.25.40.10">
    <property type="entry name" value="Tetratricopeptide repeat domain"/>
    <property type="match status" value="2"/>
</dbReference>
<gene>
    <name evidence="1" type="ORF">METZ01_LOCUS153242</name>
</gene>
<dbReference type="InterPro" id="IPR011990">
    <property type="entry name" value="TPR-like_helical_dom_sf"/>
</dbReference>
<protein>
    <submittedName>
        <fullName evidence="1">Uncharacterized protein</fullName>
    </submittedName>
</protein>
<feature type="non-terminal residue" evidence="1">
    <location>
        <position position="1"/>
    </location>
</feature>
<dbReference type="SUPFAM" id="SSF48452">
    <property type="entry name" value="TPR-like"/>
    <property type="match status" value="1"/>
</dbReference>
<sequence>VKLSLLALTLSACAPEETQDPSLAAWAAQMEAARKARESGDPATAQLHFEKAEDLADADGRLLLRVRSNEALAHQAAGRGDLSEAEDRFETILALQLDSLRATGVPADELLTTLGTLGDLSLRSNDLDRAQAYYDQILTLTNEGWVDLSPQRPHLSLVLAGQARVLLARGDSVAADSIGRRATGLRQYAQAYGLFINQQYDEAVAQFRSTVSYQQQHLGADHSDARQTLRDLNHVLDLLGQPKVAEDISVD</sequence>
<reference evidence="1" key="1">
    <citation type="submission" date="2018-05" db="EMBL/GenBank/DDBJ databases">
        <authorList>
            <person name="Lanie J.A."/>
            <person name="Ng W.-L."/>
            <person name="Kazmierczak K.M."/>
            <person name="Andrzejewski T.M."/>
            <person name="Davidsen T.M."/>
            <person name="Wayne K.J."/>
            <person name="Tettelin H."/>
            <person name="Glass J.I."/>
            <person name="Rusch D."/>
            <person name="Podicherti R."/>
            <person name="Tsui H.-C.T."/>
            <person name="Winkler M.E."/>
        </authorList>
    </citation>
    <scope>NUCLEOTIDE SEQUENCE</scope>
</reference>
<dbReference type="EMBL" id="UINC01025218">
    <property type="protein sequence ID" value="SVB00388.1"/>
    <property type="molecule type" value="Genomic_DNA"/>
</dbReference>
<accession>A0A382AFV5</accession>